<feature type="region of interest" description="Disordered" evidence="1">
    <location>
        <begin position="148"/>
        <end position="182"/>
    </location>
</feature>
<proteinExistence type="predicted"/>
<dbReference type="AlphaFoldDB" id="T1JFG7"/>
<evidence type="ECO:0000256" key="1">
    <source>
        <dbReference type="SAM" id="MobiDB-lite"/>
    </source>
</evidence>
<evidence type="ECO:0000313" key="2">
    <source>
        <dbReference type="EnsemblMetazoa" id="SMAR012581-PA"/>
    </source>
</evidence>
<name>T1JFG7_STRMM</name>
<reference evidence="3" key="1">
    <citation type="submission" date="2011-05" db="EMBL/GenBank/DDBJ databases">
        <authorList>
            <person name="Richards S.R."/>
            <person name="Qu J."/>
            <person name="Jiang H."/>
            <person name="Jhangiani S.N."/>
            <person name="Agravi P."/>
            <person name="Goodspeed R."/>
            <person name="Gross S."/>
            <person name="Mandapat C."/>
            <person name="Jackson L."/>
            <person name="Mathew T."/>
            <person name="Pu L."/>
            <person name="Thornton R."/>
            <person name="Saada N."/>
            <person name="Wilczek-Boney K.B."/>
            <person name="Lee S."/>
            <person name="Kovar C."/>
            <person name="Wu Y."/>
            <person name="Scherer S.E."/>
            <person name="Worley K.C."/>
            <person name="Muzny D.M."/>
            <person name="Gibbs R."/>
        </authorList>
    </citation>
    <scope>NUCLEOTIDE SEQUENCE</scope>
    <source>
        <strain evidence="3">Brora</strain>
    </source>
</reference>
<keyword evidence="3" id="KW-1185">Reference proteome</keyword>
<reference evidence="2" key="2">
    <citation type="submission" date="2015-02" db="UniProtKB">
        <authorList>
            <consortium name="EnsemblMetazoa"/>
        </authorList>
    </citation>
    <scope>IDENTIFICATION</scope>
</reference>
<sequence>MSLTRWNLVSATCRYAFCGGALYWTSVKGFWGGFCESQNLYCGTTKYAKTQVRQIEWRYGIKILRDEEQIKKDLHYNARTYWNIGVQKTFYFLSNMRIILSEQYENIKSGTFLKKAEDDEELEAADYEYYDEDEDDEDETIETKDVAKKTELVAGTGDAKNVDPSGRSATPEPQTDKQKLTAAVLSDEEKAEKARLLEEKIRKDPEGRKAKVVDKIKKIHGME</sequence>
<dbReference type="EnsemblMetazoa" id="SMAR012581-RA">
    <property type="protein sequence ID" value="SMAR012581-PA"/>
    <property type="gene ID" value="SMAR012581"/>
</dbReference>
<accession>T1JFG7</accession>
<dbReference type="Proteomes" id="UP000014500">
    <property type="component" value="Unassembled WGS sequence"/>
</dbReference>
<dbReference type="HOGENOM" id="CLU_1241519_0_0_1"/>
<evidence type="ECO:0000313" key="3">
    <source>
        <dbReference type="Proteomes" id="UP000014500"/>
    </source>
</evidence>
<protein>
    <submittedName>
        <fullName evidence="2">Uncharacterized protein</fullName>
    </submittedName>
</protein>
<organism evidence="2 3">
    <name type="scientific">Strigamia maritima</name>
    <name type="common">European centipede</name>
    <name type="synonym">Geophilus maritimus</name>
    <dbReference type="NCBI Taxonomy" id="126957"/>
    <lineage>
        <taxon>Eukaryota</taxon>
        <taxon>Metazoa</taxon>
        <taxon>Ecdysozoa</taxon>
        <taxon>Arthropoda</taxon>
        <taxon>Myriapoda</taxon>
        <taxon>Chilopoda</taxon>
        <taxon>Pleurostigmophora</taxon>
        <taxon>Geophilomorpha</taxon>
        <taxon>Linotaeniidae</taxon>
        <taxon>Strigamia</taxon>
    </lineage>
</organism>
<dbReference type="EMBL" id="JH432161">
    <property type="status" value="NOT_ANNOTATED_CDS"/>
    <property type="molecule type" value="Genomic_DNA"/>
</dbReference>